<protein>
    <submittedName>
        <fullName evidence="2">Uncharacterized protein</fullName>
    </submittedName>
</protein>
<feature type="signal peptide" evidence="1">
    <location>
        <begin position="1"/>
        <end position="18"/>
    </location>
</feature>
<accession>A0A0D2URH8</accession>
<keyword evidence="1" id="KW-0732">Signal</keyword>
<dbReference type="AlphaFoldDB" id="A0A0D2URH8"/>
<dbReference type="SMART" id="SM00671">
    <property type="entry name" value="SEL1"/>
    <property type="match status" value="2"/>
</dbReference>
<feature type="chain" id="PRO_5002252849" evidence="1">
    <location>
        <begin position="19"/>
        <end position="263"/>
    </location>
</feature>
<dbReference type="InterPro" id="IPR011990">
    <property type="entry name" value="TPR-like_helical_dom_sf"/>
</dbReference>
<evidence type="ECO:0000313" key="2">
    <source>
        <dbReference type="EMBL" id="KJE97581.1"/>
    </source>
</evidence>
<dbReference type="Gene3D" id="1.25.40.10">
    <property type="entry name" value="Tetratricopeptide repeat domain"/>
    <property type="match status" value="1"/>
</dbReference>
<dbReference type="SUPFAM" id="SSF81901">
    <property type="entry name" value="HCP-like"/>
    <property type="match status" value="1"/>
</dbReference>
<dbReference type="EMBL" id="KE346374">
    <property type="protein sequence ID" value="KJE97581.1"/>
    <property type="molecule type" value="Genomic_DNA"/>
</dbReference>
<reference evidence="3" key="1">
    <citation type="submission" date="2011-02" db="EMBL/GenBank/DDBJ databases">
        <title>The Genome Sequence of Capsaspora owczarzaki ATCC 30864.</title>
        <authorList>
            <person name="Russ C."/>
            <person name="Cuomo C."/>
            <person name="Burger G."/>
            <person name="Gray M.W."/>
            <person name="Holland P.W.H."/>
            <person name="King N."/>
            <person name="Lang F.B.F."/>
            <person name="Roger A.J."/>
            <person name="Ruiz-Trillo I."/>
            <person name="Young S.K."/>
            <person name="Zeng Q."/>
            <person name="Gargeya S."/>
            <person name="Alvarado L."/>
            <person name="Berlin A."/>
            <person name="Chapman S.B."/>
            <person name="Chen Z."/>
            <person name="Freedman E."/>
            <person name="Gellesch M."/>
            <person name="Goldberg J."/>
            <person name="Griggs A."/>
            <person name="Gujja S."/>
            <person name="Heilman E."/>
            <person name="Heiman D."/>
            <person name="Howarth C."/>
            <person name="Mehta T."/>
            <person name="Neiman D."/>
            <person name="Pearson M."/>
            <person name="Roberts A."/>
            <person name="Saif S."/>
            <person name="Shea T."/>
            <person name="Shenoy N."/>
            <person name="Sisk P."/>
            <person name="Stolte C."/>
            <person name="Sykes S."/>
            <person name="White J."/>
            <person name="Yandava C."/>
            <person name="Haas B."/>
            <person name="Nusbaum C."/>
            <person name="Birren B."/>
        </authorList>
    </citation>
    <scope>NUCLEOTIDE SEQUENCE</scope>
    <source>
        <strain evidence="3">ATCC 30864</strain>
    </source>
</reference>
<dbReference type="InParanoid" id="A0A0D2URH8"/>
<dbReference type="PhylomeDB" id="A0A0D2URH8"/>
<keyword evidence="3" id="KW-1185">Reference proteome</keyword>
<evidence type="ECO:0000313" key="3">
    <source>
        <dbReference type="Proteomes" id="UP000008743"/>
    </source>
</evidence>
<gene>
    <name evidence="2" type="ORF">CAOG_009087</name>
</gene>
<evidence type="ECO:0000256" key="1">
    <source>
        <dbReference type="SAM" id="SignalP"/>
    </source>
</evidence>
<proteinExistence type="predicted"/>
<sequence>MSFRGLSLLRAPVLLSRAVRAPIALLYSSGSVSTRRAASGSATTPPVSNQTISRAAFTEYITARRLLDASHAAPLLETAAAHGHTDALHILALDMFKVESRESLFRGYQLLKASADLGHALSLYLLGCSHLEGRYNIPVDYELGYSMIQAAADRNLPQAMYHVAVKLLAESAQPPDEARALSMLRKASKIRSDALERIRCVLGLHLLRKWYTTPEEERTMLEMDALNEALPLLHALKHGGGPTAFVAAAWLEHIEEDLLALDD</sequence>
<dbReference type="RefSeq" id="XP_011270820.1">
    <property type="nucleotide sequence ID" value="XM_011272518.1"/>
</dbReference>
<dbReference type="Proteomes" id="UP000008743">
    <property type="component" value="Unassembled WGS sequence"/>
</dbReference>
<name>A0A0D2URH8_CAPO3</name>
<dbReference type="InterPro" id="IPR006597">
    <property type="entry name" value="Sel1-like"/>
</dbReference>
<organism evidence="2 3">
    <name type="scientific">Capsaspora owczarzaki (strain ATCC 30864)</name>
    <dbReference type="NCBI Taxonomy" id="595528"/>
    <lineage>
        <taxon>Eukaryota</taxon>
        <taxon>Filasterea</taxon>
        <taxon>Capsaspora</taxon>
    </lineage>
</organism>